<proteinExistence type="inferred from homology"/>
<dbReference type="RefSeq" id="WP_090040539.1">
    <property type="nucleotide sequence ID" value="NZ_FOKI01000010.1"/>
</dbReference>
<dbReference type="Gene3D" id="1.10.1760.20">
    <property type="match status" value="1"/>
</dbReference>
<reference evidence="10 11" key="1">
    <citation type="submission" date="2016-10" db="EMBL/GenBank/DDBJ databases">
        <authorList>
            <person name="de Groot N.N."/>
        </authorList>
    </citation>
    <scope>NUCLEOTIDE SEQUENCE [LARGE SCALE GENOMIC DNA]</scope>
    <source>
        <strain evidence="10 11">DSM 12271</strain>
    </source>
</reference>
<dbReference type="Pfam" id="PF12822">
    <property type="entry name" value="ECF_trnsprt"/>
    <property type="match status" value="1"/>
</dbReference>
<evidence type="ECO:0000256" key="2">
    <source>
        <dbReference type="ARBA" id="ARBA00005540"/>
    </source>
</evidence>
<keyword evidence="3 8" id="KW-0813">Transport</keyword>
<keyword evidence="7 8" id="KW-0472">Membrane</keyword>
<feature type="transmembrane region" description="Helical" evidence="9">
    <location>
        <begin position="51"/>
        <end position="69"/>
    </location>
</feature>
<keyword evidence="5 9" id="KW-0812">Transmembrane</keyword>
<evidence type="ECO:0000256" key="8">
    <source>
        <dbReference type="PIRNR" id="PIRNR037778"/>
    </source>
</evidence>
<comment type="subcellular location">
    <subcellularLocation>
        <location evidence="1">Cell membrane</location>
        <topology evidence="1">Multi-pass membrane protein</topology>
    </subcellularLocation>
</comment>
<name>A0A1I0XZQ2_9CLOT</name>
<dbReference type="AlphaFoldDB" id="A0A1I0XZQ2"/>
<dbReference type="PANTHER" id="PTHR38438">
    <property type="entry name" value="RIBOFLAVIN TRANSPORTER RIBU"/>
    <property type="match status" value="1"/>
</dbReference>
<evidence type="ECO:0000256" key="9">
    <source>
        <dbReference type="SAM" id="Phobius"/>
    </source>
</evidence>
<dbReference type="PIRSF" id="PIRSF037778">
    <property type="entry name" value="UCP037778_transp_RibU"/>
    <property type="match status" value="1"/>
</dbReference>
<evidence type="ECO:0000256" key="6">
    <source>
        <dbReference type="ARBA" id="ARBA00022989"/>
    </source>
</evidence>
<sequence length="214" mass="23197">MRNQSVQTNKRLGTLIKISFLSAMAFLLMLIELPLPIFPAFLKIDLSDLPALVGAFALGPVAGVAIEFLKNILIILIKGSATAMVGEVANFFIGSILVFVSGYIYKKRNTRKNAIIGLILGTIFMTIAASIINYLVLIPVYSKAFGMPLDAIIGMGTAINSNITDLSTLIVWAIVPFNLIKGFIVSFVTVAIYKKISVVLKTSINETTKKKVAR</sequence>
<dbReference type="Proteomes" id="UP000198619">
    <property type="component" value="Unassembled WGS sequence"/>
</dbReference>
<evidence type="ECO:0000256" key="4">
    <source>
        <dbReference type="ARBA" id="ARBA00022475"/>
    </source>
</evidence>
<evidence type="ECO:0000313" key="11">
    <source>
        <dbReference type="Proteomes" id="UP000198619"/>
    </source>
</evidence>
<dbReference type="OrthoDB" id="9809216at2"/>
<evidence type="ECO:0000256" key="1">
    <source>
        <dbReference type="ARBA" id="ARBA00004651"/>
    </source>
</evidence>
<dbReference type="InterPro" id="IPR024529">
    <property type="entry name" value="ECF_trnsprt_substrate-spec"/>
</dbReference>
<feature type="transmembrane region" description="Helical" evidence="9">
    <location>
        <begin position="115"/>
        <end position="137"/>
    </location>
</feature>
<protein>
    <recommendedName>
        <fullName evidence="8">Riboflavin transporter</fullName>
    </recommendedName>
</protein>
<dbReference type="PANTHER" id="PTHR38438:SF1">
    <property type="entry name" value="RIBOFLAVIN TRANSPORTER RIBU"/>
    <property type="match status" value="1"/>
</dbReference>
<comment type="function">
    <text evidence="8">Probably a riboflavin-binding protein that interacts with the energy-coupling factor (ECF) ABC-transporter complex.</text>
</comment>
<dbReference type="GO" id="GO:0032217">
    <property type="term" value="F:riboflavin transmembrane transporter activity"/>
    <property type="evidence" value="ECO:0007669"/>
    <property type="project" value="UniProtKB-UniRule"/>
</dbReference>
<evidence type="ECO:0000256" key="7">
    <source>
        <dbReference type="ARBA" id="ARBA00023136"/>
    </source>
</evidence>
<evidence type="ECO:0000256" key="5">
    <source>
        <dbReference type="ARBA" id="ARBA00022692"/>
    </source>
</evidence>
<keyword evidence="6 9" id="KW-1133">Transmembrane helix</keyword>
<gene>
    <name evidence="10" type="ORF">SAMN04488528_1010110</name>
</gene>
<comment type="similarity">
    <text evidence="2 8">Belongs to the prokaryotic riboflavin transporter (P-RFT) (TC 2.A.87) family.</text>
</comment>
<organism evidence="10 11">
    <name type="scientific">Clostridium frigidicarnis</name>
    <dbReference type="NCBI Taxonomy" id="84698"/>
    <lineage>
        <taxon>Bacteria</taxon>
        <taxon>Bacillati</taxon>
        <taxon>Bacillota</taxon>
        <taxon>Clostridia</taxon>
        <taxon>Eubacteriales</taxon>
        <taxon>Clostridiaceae</taxon>
        <taxon>Clostridium</taxon>
    </lineage>
</organism>
<keyword evidence="4 8" id="KW-1003">Cell membrane</keyword>
<dbReference type="STRING" id="84698.SAMN04488528_1010110"/>
<dbReference type="GO" id="GO:0005886">
    <property type="term" value="C:plasma membrane"/>
    <property type="evidence" value="ECO:0007669"/>
    <property type="project" value="UniProtKB-SubCell"/>
</dbReference>
<dbReference type="EMBL" id="FOKI01000010">
    <property type="protein sequence ID" value="SFB06551.1"/>
    <property type="molecule type" value="Genomic_DNA"/>
</dbReference>
<accession>A0A1I0XZQ2</accession>
<feature type="transmembrane region" description="Helical" evidence="9">
    <location>
        <begin position="81"/>
        <end position="103"/>
    </location>
</feature>
<evidence type="ECO:0000256" key="3">
    <source>
        <dbReference type="ARBA" id="ARBA00022448"/>
    </source>
</evidence>
<feature type="transmembrane region" description="Helical" evidence="9">
    <location>
        <begin position="169"/>
        <end position="193"/>
    </location>
</feature>
<dbReference type="InterPro" id="IPR025720">
    <property type="entry name" value="RibU"/>
</dbReference>
<keyword evidence="11" id="KW-1185">Reference proteome</keyword>
<evidence type="ECO:0000313" key="10">
    <source>
        <dbReference type="EMBL" id="SFB06551.1"/>
    </source>
</evidence>
<feature type="transmembrane region" description="Helical" evidence="9">
    <location>
        <begin position="12"/>
        <end position="31"/>
    </location>
</feature>